<dbReference type="PANTHER" id="PTHR22683:SF1">
    <property type="entry name" value="TYPE VII SECRETION SYSTEM PROTEIN ESSC"/>
    <property type="match status" value="1"/>
</dbReference>
<feature type="region of interest" description="Disordered" evidence="10">
    <location>
        <begin position="1"/>
        <end position="29"/>
    </location>
</feature>
<feature type="domain" description="FtsK" evidence="12">
    <location>
        <begin position="445"/>
        <end position="645"/>
    </location>
</feature>
<evidence type="ECO:0000256" key="6">
    <source>
        <dbReference type="ARBA" id="ARBA00022840"/>
    </source>
</evidence>
<reference evidence="13 14" key="1">
    <citation type="submission" date="2019-02" db="EMBL/GenBank/DDBJ databases">
        <title>Sequencing the genomes of 1000 actinobacteria strains.</title>
        <authorList>
            <person name="Klenk H.-P."/>
        </authorList>
    </citation>
    <scope>NUCLEOTIDE SEQUENCE [LARGE SCALE GENOMIC DNA]</scope>
    <source>
        <strain evidence="13 14">DSM 45779</strain>
    </source>
</reference>
<dbReference type="GO" id="GO:0005524">
    <property type="term" value="F:ATP binding"/>
    <property type="evidence" value="ECO:0007669"/>
    <property type="project" value="UniProtKB-UniRule"/>
</dbReference>
<dbReference type="PROSITE" id="PS50901">
    <property type="entry name" value="FTSK"/>
    <property type="match status" value="3"/>
</dbReference>
<gene>
    <name evidence="13" type="ORF">EV383_5285</name>
</gene>
<dbReference type="GO" id="GO:0005886">
    <property type="term" value="C:plasma membrane"/>
    <property type="evidence" value="ECO:0007669"/>
    <property type="project" value="UniProtKB-SubCell"/>
</dbReference>
<dbReference type="SUPFAM" id="SSF52540">
    <property type="entry name" value="P-loop containing nucleoside triphosphate hydrolases"/>
    <property type="match status" value="3"/>
</dbReference>
<dbReference type="EMBL" id="SHKL01000001">
    <property type="protein sequence ID" value="RZT88346.1"/>
    <property type="molecule type" value="Genomic_DNA"/>
</dbReference>
<dbReference type="NCBIfam" id="TIGR03925">
    <property type="entry name" value="T7SS_EccC_b"/>
    <property type="match status" value="1"/>
</dbReference>
<keyword evidence="2" id="KW-1003">Cell membrane</keyword>
<dbReference type="Proteomes" id="UP000291591">
    <property type="component" value="Unassembled WGS sequence"/>
</dbReference>
<feature type="domain" description="FtsK" evidence="12">
    <location>
        <begin position="802"/>
        <end position="993"/>
    </location>
</feature>
<feature type="compositionally biased region" description="Low complexity" evidence="10">
    <location>
        <begin position="15"/>
        <end position="24"/>
    </location>
</feature>
<dbReference type="InterPro" id="IPR023837">
    <property type="entry name" value="EccCb-like_Actinobacteria"/>
</dbReference>
<evidence type="ECO:0000256" key="5">
    <source>
        <dbReference type="ARBA" id="ARBA00022741"/>
    </source>
</evidence>
<keyword evidence="5 9" id="KW-0547">Nucleotide-binding</keyword>
<dbReference type="InterPro" id="IPR023836">
    <property type="entry name" value="EccCa-like_Actinobacteria"/>
</dbReference>
<feature type="domain" description="FtsK" evidence="12">
    <location>
        <begin position="1074"/>
        <end position="1262"/>
    </location>
</feature>
<evidence type="ECO:0000256" key="7">
    <source>
        <dbReference type="ARBA" id="ARBA00022989"/>
    </source>
</evidence>
<dbReference type="InterPro" id="IPR027417">
    <property type="entry name" value="P-loop_NTPase"/>
</dbReference>
<dbReference type="InterPro" id="IPR002543">
    <property type="entry name" value="FtsK_dom"/>
</dbReference>
<name>A0A4Q7V1X5_PSEST</name>
<evidence type="ECO:0000256" key="8">
    <source>
        <dbReference type="ARBA" id="ARBA00023136"/>
    </source>
</evidence>
<keyword evidence="4" id="KW-0677">Repeat</keyword>
<keyword evidence="14" id="KW-1185">Reference proteome</keyword>
<keyword evidence="7 11" id="KW-1133">Transmembrane helix</keyword>
<dbReference type="OrthoDB" id="9807790at2"/>
<dbReference type="Pfam" id="PF01580">
    <property type="entry name" value="FtsK_SpoIIIE"/>
    <property type="match status" value="2"/>
</dbReference>
<evidence type="ECO:0000313" key="14">
    <source>
        <dbReference type="Proteomes" id="UP000291591"/>
    </source>
</evidence>
<protein>
    <submittedName>
        <fullName evidence="13">S-DNA-T family DNA segregation ATPase FtsK/SpoIIIE</fullName>
    </submittedName>
</protein>
<keyword evidence="6 9" id="KW-0067">ATP-binding</keyword>
<feature type="binding site" evidence="9">
    <location>
        <begin position="1093"/>
        <end position="1100"/>
    </location>
    <ligand>
        <name>ATP</name>
        <dbReference type="ChEBI" id="CHEBI:30616"/>
    </ligand>
</feature>
<dbReference type="SMART" id="SM00382">
    <property type="entry name" value="AAA"/>
    <property type="match status" value="3"/>
</dbReference>
<organism evidence="13 14">
    <name type="scientific">Pseudonocardia sediminis</name>
    <dbReference type="NCBI Taxonomy" id="1397368"/>
    <lineage>
        <taxon>Bacteria</taxon>
        <taxon>Bacillati</taxon>
        <taxon>Actinomycetota</taxon>
        <taxon>Actinomycetes</taxon>
        <taxon>Pseudonocardiales</taxon>
        <taxon>Pseudonocardiaceae</taxon>
        <taxon>Pseudonocardia</taxon>
    </lineage>
</organism>
<dbReference type="GO" id="GO:0003677">
    <property type="term" value="F:DNA binding"/>
    <property type="evidence" value="ECO:0007669"/>
    <property type="project" value="InterPro"/>
</dbReference>
<feature type="transmembrane region" description="Helical" evidence="11">
    <location>
        <begin position="64"/>
        <end position="85"/>
    </location>
</feature>
<keyword evidence="3 11" id="KW-0812">Transmembrane</keyword>
<dbReference type="NCBIfam" id="TIGR03924">
    <property type="entry name" value="T7SS_EccC_a"/>
    <property type="match status" value="1"/>
</dbReference>
<evidence type="ECO:0000256" key="2">
    <source>
        <dbReference type="ARBA" id="ARBA00022475"/>
    </source>
</evidence>
<proteinExistence type="predicted"/>
<evidence type="ECO:0000256" key="10">
    <source>
        <dbReference type="SAM" id="MobiDB-lite"/>
    </source>
</evidence>
<keyword evidence="8 11" id="KW-0472">Membrane</keyword>
<comment type="caution">
    <text evidence="13">The sequence shown here is derived from an EMBL/GenBank/DDBJ whole genome shotgun (WGS) entry which is preliminary data.</text>
</comment>
<feature type="binding site" evidence="9">
    <location>
        <begin position="468"/>
        <end position="475"/>
    </location>
    <ligand>
        <name>ATP</name>
        <dbReference type="ChEBI" id="CHEBI:30616"/>
    </ligand>
</feature>
<accession>A0A4Q7V1X5</accession>
<evidence type="ECO:0000313" key="13">
    <source>
        <dbReference type="EMBL" id="RZT88346.1"/>
    </source>
</evidence>
<feature type="transmembrane region" description="Helical" evidence="11">
    <location>
        <begin position="38"/>
        <end position="57"/>
    </location>
</feature>
<dbReference type="InterPro" id="IPR050206">
    <property type="entry name" value="FtsK/SpoIIIE/SftA"/>
</dbReference>
<evidence type="ECO:0000256" key="9">
    <source>
        <dbReference type="PROSITE-ProRule" id="PRU00289"/>
    </source>
</evidence>
<dbReference type="InterPro" id="IPR003593">
    <property type="entry name" value="AAA+_ATPase"/>
</dbReference>
<evidence type="ECO:0000256" key="1">
    <source>
        <dbReference type="ARBA" id="ARBA00004651"/>
    </source>
</evidence>
<evidence type="ECO:0000259" key="12">
    <source>
        <dbReference type="PROSITE" id="PS50901"/>
    </source>
</evidence>
<evidence type="ECO:0000256" key="11">
    <source>
        <dbReference type="SAM" id="Phobius"/>
    </source>
</evidence>
<dbReference type="Gene3D" id="3.40.50.300">
    <property type="entry name" value="P-loop containing nucleotide triphosphate hydrolases"/>
    <property type="match status" value="3"/>
</dbReference>
<sequence>MSSTVGVRRPRRTVPRAPGGELVMEPPPEPERVVPSGLIGRLLPLVMVFGSVGFVLMRPEEPTSWMFGGMFAISALGMLASGGGGRGAGARTATMDEDRRDYLRYLDVLAQRVGEISREQREALETVHPDPAAWPAVLAAGRLWERRASDTDFGQLRVGVGPQRLATRLTAPQTGPVESLEPISALALRQFLRRHSLVADLPVAVDTRASSTVWLEPASDSDGDLGPARALARSMVAQYVLWHSPADAQLAVVASGEATVHWEWAKWLPHAAHPRLTDAVGPLRMLTGDPDEVRRWWVGEAVAGQRHLLVVADGEGTGPGPWAGVPGVTVLRVGAAQGRRAAPSVVRLAVGADVLSRAGGAGARLGRPDAFTVAEARALARRLARYRPTEALDGADDDAPTGPSGLPDLIGLDGLSADRVAALRARRRHSDADRLRVPLGTDASGRPVLLDLKESAQGGAGPHGLCIGATGSGKSELLRTLVLGLVATHSADELNLVLVDFKGGATFLGFADLPHVSAVITNLADELTLVDRMGDAIAGEITRRQELLRAAGNFVGAADYEAARRGGADLAPLPALLIVVDEFSELLAQRPEMIDLMVTIGRLGRSLGLHLLLASQRLDEGRLRGLESHLSYRIALRTFSAAESRAVLGVPDAHQLPPTPGAAFLSAGTDELLRLRAAYVSGPPPAATPVAAAGRVVRRRARPFSARPVPDLPAPRTAPGPVTPEVPAPATPSVLELVVAAVSGPGPRAHRVWLPPLDVPPVLTEVLGAVTPVPGRGLGASGPVGRLSAPIGLVDRPYLQRRDPLVLDLSGAAGHLAVVGGPRAGKSTALRTVVLALALTHTPHELGMHVLDFGGGALGPLAALPHVGTVADRQQPDLVRRTLAEFAAVLDRRERVFRDAGVGSVEEFRARRVAGEFADEPATDLLLVVDGYLTLRTEFADTEDRLTALAGHGLSYGVHLAVAAGRWTEIRSGVKDLLGSRIELRLGEPSDSEIDRRRAAAVPSRPGHGLAPDAEPAVIAAPALDDGDPAAALRTVAAAWDGPGVPAVRLLPERITVEELPPGPGHGIPIGVDEDRLATVELDPDEPHLLCFADAESGKTTLLRTLARGICERFTPDQARIVVVDHRRGLLGAVPDSHLIGYASTAAATAEAATEIAGSLGRRMPGPDVTPRRLRERSWWSGPDVWLLVDDYDLVAPTGSGSPHPLLALTEYLPQAKDVGLHVVLTRRSGGAGRSLFDPVLGRLRELGAPGLVGSGSPDEGALVESVKPSPLPPGRSVLVDRRRGARRVQLAWLEPDLS</sequence>
<evidence type="ECO:0000256" key="3">
    <source>
        <dbReference type="ARBA" id="ARBA00022692"/>
    </source>
</evidence>
<dbReference type="RefSeq" id="WP_130292360.1">
    <property type="nucleotide sequence ID" value="NZ_SHKL01000001.1"/>
</dbReference>
<evidence type="ECO:0000256" key="4">
    <source>
        <dbReference type="ARBA" id="ARBA00022737"/>
    </source>
</evidence>
<comment type="subcellular location">
    <subcellularLocation>
        <location evidence="1">Cell membrane</location>
        <topology evidence="1">Multi-pass membrane protein</topology>
    </subcellularLocation>
</comment>
<dbReference type="PANTHER" id="PTHR22683">
    <property type="entry name" value="SPORULATION PROTEIN RELATED"/>
    <property type="match status" value="1"/>
</dbReference>
<feature type="binding site" evidence="9">
    <location>
        <begin position="820"/>
        <end position="827"/>
    </location>
    <ligand>
        <name>ATP</name>
        <dbReference type="ChEBI" id="CHEBI:30616"/>
    </ligand>
</feature>